<proteinExistence type="predicted"/>
<dbReference type="HOGENOM" id="CLU_3433320_0_0_1"/>
<dbReference type="AlphaFoldDB" id="M1DH06"/>
<dbReference type="InParanoid" id="M1DH06"/>
<evidence type="ECO:0000313" key="1">
    <source>
        <dbReference type="EnsemblPlants" id="PGSC0003DMT400088910"/>
    </source>
</evidence>
<reference evidence="2" key="1">
    <citation type="journal article" date="2011" name="Nature">
        <title>Genome sequence and analysis of the tuber crop potato.</title>
        <authorList>
            <consortium name="The Potato Genome Sequencing Consortium"/>
        </authorList>
    </citation>
    <scope>NUCLEOTIDE SEQUENCE [LARGE SCALE GENOMIC DNA]</scope>
    <source>
        <strain evidence="2">cv. DM1-3 516 R44</strain>
    </source>
</reference>
<evidence type="ECO:0000313" key="2">
    <source>
        <dbReference type="Proteomes" id="UP000011115"/>
    </source>
</evidence>
<protein>
    <submittedName>
        <fullName evidence="1">Uncharacterized protein</fullName>
    </submittedName>
</protein>
<dbReference type="EnsemblPlants" id="PGSC0003DMT400088910">
    <property type="protein sequence ID" value="PGSC0003DMT400088910"/>
    <property type="gene ID" value="PGSC0003DMG400038481"/>
</dbReference>
<organism evidence="1 2">
    <name type="scientific">Solanum tuberosum</name>
    <name type="common">Potato</name>
    <dbReference type="NCBI Taxonomy" id="4113"/>
    <lineage>
        <taxon>Eukaryota</taxon>
        <taxon>Viridiplantae</taxon>
        <taxon>Streptophyta</taxon>
        <taxon>Embryophyta</taxon>
        <taxon>Tracheophyta</taxon>
        <taxon>Spermatophyta</taxon>
        <taxon>Magnoliopsida</taxon>
        <taxon>eudicotyledons</taxon>
        <taxon>Gunneridae</taxon>
        <taxon>Pentapetalae</taxon>
        <taxon>asterids</taxon>
        <taxon>lamiids</taxon>
        <taxon>Solanales</taxon>
        <taxon>Solanaceae</taxon>
        <taxon>Solanoideae</taxon>
        <taxon>Solaneae</taxon>
        <taxon>Solanum</taxon>
    </lineage>
</organism>
<dbReference type="Proteomes" id="UP000011115">
    <property type="component" value="Unassembled WGS sequence"/>
</dbReference>
<keyword evidence="2" id="KW-1185">Reference proteome</keyword>
<accession>M1DH06</accession>
<sequence length="16" mass="1918">MSPPWSHLLGIWCDFE</sequence>
<dbReference type="Gramene" id="PGSC0003DMT400088910">
    <property type="protein sequence ID" value="PGSC0003DMT400088910"/>
    <property type="gene ID" value="PGSC0003DMG400038481"/>
</dbReference>
<reference evidence="1" key="2">
    <citation type="submission" date="2015-06" db="UniProtKB">
        <authorList>
            <consortium name="EnsemblPlants"/>
        </authorList>
    </citation>
    <scope>IDENTIFICATION</scope>
    <source>
        <strain evidence="1">DM1-3 516 R44</strain>
    </source>
</reference>
<name>M1DH06_SOLTU</name>